<keyword evidence="1" id="KW-0808">Transferase</keyword>
<dbReference type="Proteomes" id="UP000594014">
    <property type="component" value="Chromosome"/>
</dbReference>
<evidence type="ECO:0000313" key="2">
    <source>
        <dbReference type="Proteomes" id="UP000594014"/>
    </source>
</evidence>
<keyword evidence="1" id="KW-0489">Methyltransferase</keyword>
<accession>A0ACD1AAZ2</accession>
<keyword evidence="2" id="KW-1185">Reference proteome</keyword>
<evidence type="ECO:0000313" key="1">
    <source>
        <dbReference type="EMBL" id="QOX63451.1"/>
    </source>
</evidence>
<protein>
    <submittedName>
        <fullName evidence="1">Methylated-DNA--[protein]-cysteine S-methyltransferase</fullName>
        <ecNumber evidence="1">2.1.1.63</ecNumber>
    </submittedName>
</protein>
<proteinExistence type="predicted"/>
<dbReference type="EMBL" id="CP042469">
    <property type="protein sequence ID" value="QOX63451.1"/>
    <property type="molecule type" value="Genomic_DNA"/>
</dbReference>
<dbReference type="EC" id="2.1.1.63" evidence="1"/>
<gene>
    <name evidence="1" type="ORF">FRZ06_08835</name>
</gene>
<organism evidence="1 2">
    <name type="scientific">Anoxybacterium hadale</name>
    <dbReference type="NCBI Taxonomy" id="3408580"/>
    <lineage>
        <taxon>Bacteria</taxon>
        <taxon>Bacillati</taxon>
        <taxon>Bacillota</taxon>
        <taxon>Clostridia</taxon>
        <taxon>Peptostreptococcales</taxon>
        <taxon>Anaerovoracaceae</taxon>
        <taxon>Anoxybacterium</taxon>
    </lineage>
</organism>
<reference evidence="1" key="1">
    <citation type="submission" date="2019-08" db="EMBL/GenBank/DDBJ databases">
        <title>Genome sequence of Clostridiales bacterium MT110.</title>
        <authorList>
            <person name="Cao J."/>
        </authorList>
    </citation>
    <scope>NUCLEOTIDE SEQUENCE</scope>
    <source>
        <strain evidence="1">MT110</strain>
    </source>
</reference>
<name>A0ACD1AAZ2_9FIRM</name>
<sequence>MTDQEKWEALTNNSANTDGMFVYAVKSTGIFCRPSCKSKTPLRKNIVFFPSSEAAAAAGFRPCKRCRPDLLEYEPVKEVGLMAKNIIEQFFCEKEKLYDELLCLGVSEHRMTQIFKVQYGMTPTEYRNLLRRKAAEEKLKKTTLPVIEIAFSLGFESLSAFFSFFRKSTGMTPKAYREEAIEKTKESEDRSYGLYKTSIGEITIAASNSSIIKILYGNHIPPHTEENKTGLTDQAASEIKEYLTGKRIVFDVPLEPHGTLFQKKVWEALMRIPYGETRSYKQIAEEIGNPGSSRAVGMANNKNPILIMIPCHRVIGSDGSLVGYAGGIPLKEKLLRLEQNR</sequence>